<dbReference type="GO" id="GO:0016627">
    <property type="term" value="F:oxidoreductase activity, acting on the CH-CH group of donors"/>
    <property type="evidence" value="ECO:0007669"/>
    <property type="project" value="InterPro"/>
</dbReference>
<dbReference type="EMBL" id="QZVT01000016">
    <property type="protein sequence ID" value="RJT75418.1"/>
    <property type="molecule type" value="Genomic_DNA"/>
</dbReference>
<keyword evidence="2" id="KW-1185">Reference proteome</keyword>
<gene>
    <name evidence="1" type="ORF">D6T63_17880</name>
</gene>
<dbReference type="InterPro" id="IPR046373">
    <property type="entry name" value="Acyl-CoA_Oxase/DH_mid-dom_sf"/>
</dbReference>
<dbReference type="InterPro" id="IPR009100">
    <property type="entry name" value="AcylCoA_DH/oxidase_NM_dom_sf"/>
</dbReference>
<protein>
    <submittedName>
        <fullName evidence="1">Acyl-CoA dehydrogenase</fullName>
    </submittedName>
</protein>
<dbReference type="OrthoDB" id="107064at2"/>
<dbReference type="Gene3D" id="2.40.110.10">
    <property type="entry name" value="Butyryl-CoA Dehydrogenase, subunit A, domain 2"/>
    <property type="match status" value="1"/>
</dbReference>
<organism evidence="1 2">
    <name type="scientific">Arthrobacter cheniae</name>
    <dbReference type="NCBI Taxonomy" id="1258888"/>
    <lineage>
        <taxon>Bacteria</taxon>
        <taxon>Bacillati</taxon>
        <taxon>Actinomycetota</taxon>
        <taxon>Actinomycetes</taxon>
        <taxon>Micrococcales</taxon>
        <taxon>Micrococcaceae</taxon>
        <taxon>Arthrobacter</taxon>
    </lineage>
</organism>
<evidence type="ECO:0000313" key="1">
    <source>
        <dbReference type="EMBL" id="RJT75418.1"/>
    </source>
</evidence>
<comment type="caution">
    <text evidence="1">The sequence shown here is derived from an EMBL/GenBank/DDBJ whole genome shotgun (WGS) entry which is preliminary data.</text>
</comment>
<dbReference type="AlphaFoldDB" id="A0A3A5LX39"/>
<dbReference type="Proteomes" id="UP000272560">
    <property type="component" value="Unassembled WGS sequence"/>
</dbReference>
<reference evidence="1 2" key="1">
    <citation type="submission" date="2018-09" db="EMBL/GenBank/DDBJ databases">
        <title>Novel species of Arthrobacter.</title>
        <authorList>
            <person name="Liu Q."/>
            <person name="Xin Y.-H."/>
        </authorList>
    </citation>
    <scope>NUCLEOTIDE SEQUENCE [LARGE SCALE GENOMIC DNA]</scope>
    <source>
        <strain evidence="1 2">Hz2</strain>
    </source>
</reference>
<sequence>MTGRQAERVLQGLTEKAEDARGSLPRALALSAALGSEAPLPGHGSTAVMWQLLTTLATTDLTVARVVEPHLDALAILDQAGVAGQGGAWGVFAAEGPEVVLEASALPDGTWTLAGTKPWCSLADHLDSAIVTAHVSDGRRQAFAVNLRALGVTAETPEAWVSRGLPLITSCAVRFEAVQATPVGGPGWYLDRDGFGWGGIGVAACWFGGALGIARTLLAAAQARTPDQLALMHLGRVDSALHETRTLLAHAAARVDAGLAGGQDGALLAARVRTTAFRCAELVLEAAAHGLGPAPLAFDEQHAARVADLHLYLRQHHAERDDAALGRRVLERSIQGRTAW</sequence>
<proteinExistence type="predicted"/>
<dbReference type="SUPFAM" id="SSF56645">
    <property type="entry name" value="Acyl-CoA dehydrogenase NM domain-like"/>
    <property type="match status" value="1"/>
</dbReference>
<name>A0A3A5LX39_9MICC</name>
<accession>A0A3A5LX39</accession>
<evidence type="ECO:0000313" key="2">
    <source>
        <dbReference type="Proteomes" id="UP000272560"/>
    </source>
</evidence>